<feature type="compositionally biased region" description="Low complexity" evidence="1">
    <location>
        <begin position="249"/>
        <end position="259"/>
    </location>
</feature>
<feature type="region of interest" description="Disordered" evidence="1">
    <location>
        <begin position="367"/>
        <end position="386"/>
    </location>
</feature>
<feature type="compositionally biased region" description="Polar residues" evidence="1">
    <location>
        <begin position="438"/>
        <end position="448"/>
    </location>
</feature>
<feature type="region of interest" description="Disordered" evidence="1">
    <location>
        <begin position="248"/>
        <end position="269"/>
    </location>
</feature>
<comment type="caution">
    <text evidence="3">The sequence shown here is derived from an EMBL/GenBank/DDBJ whole genome shotgun (WGS) entry which is preliminary data.</text>
</comment>
<dbReference type="AlphaFoldDB" id="A0A135SEU6"/>
<evidence type="ECO:0000259" key="2">
    <source>
        <dbReference type="Pfam" id="PF13391"/>
    </source>
</evidence>
<feature type="compositionally biased region" description="Basic residues" evidence="1">
    <location>
        <begin position="426"/>
        <end position="437"/>
    </location>
</feature>
<feature type="compositionally biased region" description="Polar residues" evidence="1">
    <location>
        <begin position="374"/>
        <end position="383"/>
    </location>
</feature>
<dbReference type="EMBL" id="JFBX01000586">
    <property type="protein sequence ID" value="KXH34371.1"/>
    <property type="molecule type" value="Genomic_DNA"/>
</dbReference>
<keyword evidence="4" id="KW-1185">Reference proteome</keyword>
<dbReference type="InterPro" id="IPR003615">
    <property type="entry name" value="HNH_nuc"/>
</dbReference>
<sequence length="537" mass="59662">MATLSSSNQRSAIHEDVEIFFNNGEDMELLDIEVLSKYLKTKPDREKPLAYISQFADNEALAHEILAGYTAAYGLEPDFKAPSAAFFSLLVSQPREKLELIARQLRRGEPAVIRKLTAAAAAITPLSQTCHNTATHETAGESRSDRAKRQALQRDGGVCVLLGIRNPEGAHFWPHSASREMVCDKTARQLEALQMFLPTEDVFELTNLIAEKDMIDHVSNMICLSPTMHDWMGRGYFVLDPVSEIQQRPAPAAKAAQKPAPSPNNRQTRSMINPIEDLEYFMRLRFEWLMQPKNTDQNTAIGNKKIKDLLDANPNEGPLMAFSFHKGRALVTGDVFEMVSDNKNDLPRYEVLKLLVLLGRIRSIAGAAGPRADSPSSSTNTSEDGIANVEIGIRDINIQSDKGKTLENVPGEEAENGANNGERQRFWKRWVPNRKRSPSNSRVSQHTPAASPKQGTLRRRMSEISLKSRELLERFGRGNDDGQQASRNEAIREMASGAVETIPTIGEISLVETSLEWPSQYRGSTPDPGWPTPGIPV</sequence>
<dbReference type="Proteomes" id="UP000070328">
    <property type="component" value="Unassembled WGS sequence"/>
</dbReference>
<evidence type="ECO:0000313" key="3">
    <source>
        <dbReference type="EMBL" id="KXH34371.1"/>
    </source>
</evidence>
<proteinExistence type="predicted"/>
<reference evidence="3 4" key="1">
    <citation type="submission" date="2014-02" db="EMBL/GenBank/DDBJ databases">
        <title>The genome sequence of Colletotrichum simmondsii CBS122122.</title>
        <authorList>
            <person name="Baroncelli R."/>
            <person name="Thon M.R."/>
        </authorList>
    </citation>
    <scope>NUCLEOTIDE SEQUENCE [LARGE SCALE GENOMIC DNA]</scope>
    <source>
        <strain evidence="3 4">CBS122122</strain>
    </source>
</reference>
<gene>
    <name evidence="3" type="ORF">CSIM01_00282</name>
</gene>
<feature type="region of interest" description="Disordered" evidence="1">
    <location>
        <begin position="406"/>
        <end position="460"/>
    </location>
</feature>
<dbReference type="Pfam" id="PF13391">
    <property type="entry name" value="HNH_2"/>
    <property type="match status" value="1"/>
</dbReference>
<protein>
    <recommendedName>
        <fullName evidence="2">HNH nuclease domain-containing protein</fullName>
    </recommendedName>
</protein>
<evidence type="ECO:0000256" key="1">
    <source>
        <dbReference type="SAM" id="MobiDB-lite"/>
    </source>
</evidence>
<name>A0A135SEU6_9PEZI</name>
<feature type="compositionally biased region" description="Pro residues" evidence="1">
    <location>
        <begin position="528"/>
        <end position="537"/>
    </location>
</feature>
<feature type="domain" description="HNH nuclease" evidence="2">
    <location>
        <begin position="159"/>
        <end position="240"/>
    </location>
</feature>
<feature type="region of interest" description="Disordered" evidence="1">
    <location>
        <begin position="518"/>
        <end position="537"/>
    </location>
</feature>
<dbReference type="OrthoDB" id="4851182at2759"/>
<accession>A0A135SEU6</accession>
<evidence type="ECO:0000313" key="4">
    <source>
        <dbReference type="Proteomes" id="UP000070328"/>
    </source>
</evidence>
<organism evidence="3 4">
    <name type="scientific">Colletotrichum simmondsii</name>
    <dbReference type="NCBI Taxonomy" id="703756"/>
    <lineage>
        <taxon>Eukaryota</taxon>
        <taxon>Fungi</taxon>
        <taxon>Dikarya</taxon>
        <taxon>Ascomycota</taxon>
        <taxon>Pezizomycotina</taxon>
        <taxon>Sordariomycetes</taxon>
        <taxon>Hypocreomycetidae</taxon>
        <taxon>Glomerellales</taxon>
        <taxon>Glomerellaceae</taxon>
        <taxon>Colletotrichum</taxon>
        <taxon>Colletotrichum acutatum species complex</taxon>
    </lineage>
</organism>